<reference evidence="2" key="2">
    <citation type="submission" date="2020-09" db="EMBL/GenBank/DDBJ databases">
        <authorList>
            <person name="Sun Q."/>
            <person name="Kim S."/>
        </authorList>
    </citation>
    <scope>NUCLEOTIDE SEQUENCE</scope>
    <source>
        <strain evidence="2">KCTC 23430</strain>
    </source>
</reference>
<reference evidence="2" key="1">
    <citation type="journal article" date="2014" name="Int. J. Syst. Evol. Microbiol.">
        <title>Complete genome sequence of Corynebacterium casei LMG S-19264T (=DSM 44701T), isolated from a smear-ripened cheese.</title>
        <authorList>
            <consortium name="US DOE Joint Genome Institute (JGI-PGF)"/>
            <person name="Walter F."/>
            <person name="Albersmeier A."/>
            <person name="Kalinowski J."/>
            <person name="Ruckert C."/>
        </authorList>
    </citation>
    <scope>NUCLEOTIDE SEQUENCE</scope>
    <source>
        <strain evidence="2">KCTC 23430</strain>
    </source>
</reference>
<keyword evidence="1" id="KW-0472">Membrane</keyword>
<accession>A0A918XH37</accession>
<feature type="transmembrane region" description="Helical" evidence="1">
    <location>
        <begin position="6"/>
        <end position="39"/>
    </location>
</feature>
<comment type="caution">
    <text evidence="2">The sequence shown here is derived from an EMBL/GenBank/DDBJ whole genome shotgun (WGS) entry which is preliminary data.</text>
</comment>
<evidence type="ECO:0000313" key="3">
    <source>
        <dbReference type="Proteomes" id="UP000644693"/>
    </source>
</evidence>
<keyword evidence="1" id="KW-1133">Transmembrane helix</keyword>
<keyword evidence="3" id="KW-1185">Reference proteome</keyword>
<evidence type="ECO:0000313" key="2">
    <source>
        <dbReference type="EMBL" id="GHD31690.1"/>
    </source>
</evidence>
<dbReference type="Proteomes" id="UP000644693">
    <property type="component" value="Unassembled WGS sequence"/>
</dbReference>
<sequence length="63" mass="5950">MTVVDFVLGAAGLGAATGAVGTGLGTGVAAVFGAVLGALAGVLRDEVLGGEPFSLSRCPGYIV</sequence>
<keyword evidence="1" id="KW-0812">Transmembrane</keyword>
<gene>
    <name evidence="2" type="ORF">GCM10007053_15030</name>
</gene>
<dbReference type="EMBL" id="BMYM01000001">
    <property type="protein sequence ID" value="GHD31690.1"/>
    <property type="molecule type" value="Genomic_DNA"/>
</dbReference>
<protein>
    <submittedName>
        <fullName evidence="2">Uncharacterized protein</fullName>
    </submittedName>
</protein>
<name>A0A918XH37_9GAMM</name>
<dbReference type="AlphaFoldDB" id="A0A918XH37"/>
<evidence type="ECO:0000256" key="1">
    <source>
        <dbReference type="SAM" id="Phobius"/>
    </source>
</evidence>
<organism evidence="2 3">
    <name type="scientific">Parahalioglobus pacificus</name>
    <dbReference type="NCBI Taxonomy" id="930806"/>
    <lineage>
        <taxon>Bacteria</taxon>
        <taxon>Pseudomonadati</taxon>
        <taxon>Pseudomonadota</taxon>
        <taxon>Gammaproteobacteria</taxon>
        <taxon>Cellvibrionales</taxon>
        <taxon>Halieaceae</taxon>
        <taxon>Parahalioglobus</taxon>
    </lineage>
</organism>
<proteinExistence type="predicted"/>